<comment type="caution">
    <text evidence="1">The sequence shown here is derived from an EMBL/GenBank/DDBJ whole genome shotgun (WGS) entry which is preliminary data.</text>
</comment>
<dbReference type="AlphaFoldDB" id="A0ABD1LJJ7"/>
<organism evidence="1 2">
    <name type="scientific">Flemingia macrophylla</name>
    <dbReference type="NCBI Taxonomy" id="520843"/>
    <lineage>
        <taxon>Eukaryota</taxon>
        <taxon>Viridiplantae</taxon>
        <taxon>Streptophyta</taxon>
        <taxon>Embryophyta</taxon>
        <taxon>Tracheophyta</taxon>
        <taxon>Spermatophyta</taxon>
        <taxon>Magnoliopsida</taxon>
        <taxon>eudicotyledons</taxon>
        <taxon>Gunneridae</taxon>
        <taxon>Pentapetalae</taxon>
        <taxon>rosids</taxon>
        <taxon>fabids</taxon>
        <taxon>Fabales</taxon>
        <taxon>Fabaceae</taxon>
        <taxon>Papilionoideae</taxon>
        <taxon>50 kb inversion clade</taxon>
        <taxon>NPAAA clade</taxon>
        <taxon>indigoferoid/millettioid clade</taxon>
        <taxon>Phaseoleae</taxon>
        <taxon>Flemingia</taxon>
    </lineage>
</organism>
<gene>
    <name evidence="1" type="ORF">Fmac_028058</name>
</gene>
<evidence type="ECO:0000313" key="2">
    <source>
        <dbReference type="Proteomes" id="UP001603857"/>
    </source>
</evidence>
<name>A0ABD1LJJ7_9FABA</name>
<protein>
    <submittedName>
        <fullName evidence="1">Uncharacterized protein</fullName>
    </submittedName>
</protein>
<proteinExistence type="predicted"/>
<sequence>MKENVVQELQQMQPDEQTENKMLDILKRFHSEEEMDEDSLMIYLLKKRNIFIEQLLMGIDQEDRTMGFILVKAFCQKNPSQYRRNSACSRAGIAR</sequence>
<dbReference type="Proteomes" id="UP001603857">
    <property type="component" value="Unassembled WGS sequence"/>
</dbReference>
<dbReference type="EMBL" id="JBGMDY010000009">
    <property type="protein sequence ID" value="KAL2323679.1"/>
    <property type="molecule type" value="Genomic_DNA"/>
</dbReference>
<accession>A0ABD1LJJ7</accession>
<keyword evidence="2" id="KW-1185">Reference proteome</keyword>
<reference evidence="1 2" key="1">
    <citation type="submission" date="2024-08" db="EMBL/GenBank/DDBJ databases">
        <title>Insights into the chromosomal genome structure of Flemingia macrophylla.</title>
        <authorList>
            <person name="Ding Y."/>
            <person name="Zhao Y."/>
            <person name="Bi W."/>
            <person name="Wu M."/>
            <person name="Zhao G."/>
            <person name="Gong Y."/>
            <person name="Li W."/>
            <person name="Zhang P."/>
        </authorList>
    </citation>
    <scope>NUCLEOTIDE SEQUENCE [LARGE SCALE GENOMIC DNA]</scope>
    <source>
        <strain evidence="1">DYQJB</strain>
        <tissue evidence="1">Leaf</tissue>
    </source>
</reference>
<evidence type="ECO:0000313" key="1">
    <source>
        <dbReference type="EMBL" id="KAL2323679.1"/>
    </source>
</evidence>